<dbReference type="AlphaFoldDB" id="A0A974CA82"/>
<sequence length="141" mass="15044">MAKSPKVAVALITMVLMAQMAPCVAQLSLITGLARSGASKESTMESVINNIKHLAKDEDVRGIFKYAAKAGGVAFVSVLLFGPLGLPLGATVGGYITSSEKVKSLLQMFLSPEQEKDVKKKIEGAIEGFGWIMFIKNWIIG</sequence>
<dbReference type="EMBL" id="CM004480">
    <property type="protein sequence ID" value="OCT69535.1"/>
    <property type="molecule type" value="Genomic_DNA"/>
</dbReference>
<accession>A0A974CA82</accession>
<evidence type="ECO:0000313" key="2">
    <source>
        <dbReference type="EMBL" id="OCT69535.1"/>
    </source>
</evidence>
<evidence type="ECO:0000313" key="3">
    <source>
        <dbReference type="Proteomes" id="UP000694892"/>
    </source>
</evidence>
<dbReference type="OMA" id="ITMVLMA"/>
<keyword evidence="1" id="KW-0732">Signal</keyword>
<proteinExistence type="predicted"/>
<feature type="signal peptide" evidence="1">
    <location>
        <begin position="1"/>
        <end position="25"/>
    </location>
</feature>
<feature type="chain" id="PRO_5037409624" evidence="1">
    <location>
        <begin position="26"/>
        <end position="141"/>
    </location>
</feature>
<name>A0A974CA82_XENLA</name>
<organism evidence="2 3">
    <name type="scientific">Xenopus laevis</name>
    <name type="common">African clawed frog</name>
    <dbReference type="NCBI Taxonomy" id="8355"/>
    <lineage>
        <taxon>Eukaryota</taxon>
        <taxon>Metazoa</taxon>
        <taxon>Chordata</taxon>
        <taxon>Craniata</taxon>
        <taxon>Vertebrata</taxon>
        <taxon>Euteleostomi</taxon>
        <taxon>Amphibia</taxon>
        <taxon>Batrachia</taxon>
        <taxon>Anura</taxon>
        <taxon>Pipoidea</taxon>
        <taxon>Pipidae</taxon>
        <taxon>Xenopodinae</taxon>
        <taxon>Xenopus</taxon>
        <taxon>Xenopus</taxon>
    </lineage>
</organism>
<evidence type="ECO:0000256" key="1">
    <source>
        <dbReference type="SAM" id="SignalP"/>
    </source>
</evidence>
<protein>
    <submittedName>
        <fullName evidence="2">Uncharacterized protein</fullName>
    </submittedName>
</protein>
<reference evidence="3" key="1">
    <citation type="journal article" date="2016" name="Nature">
        <title>Genome evolution in the allotetraploid frog Xenopus laevis.</title>
        <authorList>
            <person name="Session A.M."/>
            <person name="Uno Y."/>
            <person name="Kwon T."/>
            <person name="Chapman J.A."/>
            <person name="Toyoda A."/>
            <person name="Takahashi S."/>
            <person name="Fukui A."/>
            <person name="Hikosaka A."/>
            <person name="Suzuki A."/>
            <person name="Kondo M."/>
            <person name="van Heeringen S.J."/>
            <person name="Quigley I."/>
            <person name="Heinz S."/>
            <person name="Ogino H."/>
            <person name="Ochi H."/>
            <person name="Hellsten U."/>
            <person name="Lyons J.B."/>
            <person name="Simakov O."/>
            <person name="Putnam N."/>
            <person name="Stites J."/>
            <person name="Kuroki Y."/>
            <person name="Tanaka T."/>
            <person name="Michiue T."/>
            <person name="Watanabe M."/>
            <person name="Bogdanovic O."/>
            <person name="Lister R."/>
            <person name="Georgiou G."/>
            <person name="Paranjpe S.S."/>
            <person name="van Kruijsbergen I."/>
            <person name="Shu S."/>
            <person name="Carlson J."/>
            <person name="Kinoshita T."/>
            <person name="Ohta Y."/>
            <person name="Mawaribuchi S."/>
            <person name="Jenkins J."/>
            <person name="Grimwood J."/>
            <person name="Schmutz J."/>
            <person name="Mitros T."/>
            <person name="Mozaffari S.V."/>
            <person name="Suzuki Y."/>
            <person name="Haramoto Y."/>
            <person name="Yamamoto T.S."/>
            <person name="Takagi C."/>
            <person name="Heald R."/>
            <person name="Miller K."/>
            <person name="Haudenschild C."/>
            <person name="Kitzman J."/>
            <person name="Nakayama T."/>
            <person name="Izutsu Y."/>
            <person name="Robert J."/>
            <person name="Fortriede J."/>
            <person name="Burns K."/>
            <person name="Lotay V."/>
            <person name="Karimi K."/>
            <person name="Yasuoka Y."/>
            <person name="Dichmann D.S."/>
            <person name="Flajnik M.F."/>
            <person name="Houston D.W."/>
            <person name="Shendure J."/>
            <person name="DuPasquier L."/>
            <person name="Vize P.D."/>
            <person name="Zorn A.M."/>
            <person name="Ito M."/>
            <person name="Marcotte E.M."/>
            <person name="Wallingford J.B."/>
            <person name="Ito Y."/>
            <person name="Asashima M."/>
            <person name="Ueno N."/>
            <person name="Matsuda Y."/>
            <person name="Veenstra G.J."/>
            <person name="Fujiyama A."/>
            <person name="Harland R.M."/>
            <person name="Taira M."/>
            <person name="Rokhsar D.S."/>
        </authorList>
    </citation>
    <scope>NUCLEOTIDE SEQUENCE [LARGE SCALE GENOMIC DNA]</scope>
    <source>
        <strain evidence="3">J</strain>
    </source>
</reference>
<dbReference type="Proteomes" id="UP000694892">
    <property type="component" value="Chromosome 8L"/>
</dbReference>
<gene>
    <name evidence="2" type="ORF">XELAEV_18040846mg</name>
</gene>